<sequence length="158" mass="18683">MAFQILLNFSIAFTWMFLKGEYSVQDFFNGYFFGLLMIFVLRRFFNHRFYLWNVFAVLKLFYIFNRELIMSNLAVLKVVLAPKITTRPGIFKLETELKKDWEITILANLITLTPGTLVVEISDDNRYLYIHAMDLADAEEARKDIKNTFEKAIQEVSR</sequence>
<dbReference type="AlphaFoldDB" id="A0A6I2MBV3"/>
<dbReference type="GO" id="GO:0005886">
    <property type="term" value="C:plasma membrane"/>
    <property type="evidence" value="ECO:0007669"/>
    <property type="project" value="UniProtKB-SubCell"/>
</dbReference>
<evidence type="ECO:0000313" key="10">
    <source>
        <dbReference type="Proteomes" id="UP000441585"/>
    </source>
</evidence>
<comment type="caution">
    <text evidence="9">The sequence shown here is derived from an EMBL/GenBank/DDBJ whole genome shotgun (WGS) entry which is preliminary data.</text>
</comment>
<dbReference type="RefSeq" id="WP_070876100.1">
    <property type="nucleotide sequence ID" value="NZ_CAJGAA010000002.1"/>
</dbReference>
<dbReference type="Proteomes" id="UP000441585">
    <property type="component" value="Unassembled WGS sequence"/>
</dbReference>
<reference evidence="9 10" key="1">
    <citation type="submission" date="2019-11" db="EMBL/GenBank/DDBJ databases">
        <title>Bacillus idriensis genome.</title>
        <authorList>
            <person name="Konopka E.N."/>
            <person name="Newman J.D."/>
        </authorList>
    </citation>
    <scope>NUCLEOTIDE SEQUENCE [LARGE SCALE GENOMIC DNA]</scope>
    <source>
        <strain evidence="9 10">DSM 19097</strain>
    </source>
</reference>
<proteinExistence type="inferred from homology"/>
<evidence type="ECO:0000256" key="6">
    <source>
        <dbReference type="ARBA" id="ARBA00022989"/>
    </source>
</evidence>
<evidence type="ECO:0000256" key="5">
    <source>
        <dbReference type="ARBA" id="ARBA00022692"/>
    </source>
</evidence>
<organism evidence="9 10">
    <name type="scientific">Metabacillus idriensis</name>
    <dbReference type="NCBI Taxonomy" id="324768"/>
    <lineage>
        <taxon>Bacteria</taxon>
        <taxon>Bacillati</taxon>
        <taxon>Bacillota</taxon>
        <taxon>Bacilli</taxon>
        <taxon>Bacillales</taxon>
        <taxon>Bacillaceae</taxon>
        <taxon>Metabacillus</taxon>
    </lineage>
</organism>
<keyword evidence="3" id="KW-0813">Transport</keyword>
<name>A0A6I2MBV3_9BACI</name>
<keyword evidence="7 8" id="KW-0472">Membrane</keyword>
<dbReference type="InterPro" id="IPR002758">
    <property type="entry name" value="Cation_antiport_E"/>
</dbReference>
<keyword evidence="4" id="KW-1003">Cell membrane</keyword>
<evidence type="ECO:0000256" key="3">
    <source>
        <dbReference type="ARBA" id="ARBA00022449"/>
    </source>
</evidence>
<keyword evidence="5 8" id="KW-0812">Transmembrane</keyword>
<keyword evidence="3" id="KW-0050">Antiport</keyword>
<protein>
    <submittedName>
        <fullName evidence="9">Na+/H+ antiporter subunit E</fullName>
    </submittedName>
</protein>
<comment type="subcellular location">
    <subcellularLocation>
        <location evidence="1">Cell membrane</location>
        <topology evidence="1">Multi-pass membrane protein</topology>
    </subcellularLocation>
</comment>
<accession>A0A6I2MBV3</accession>
<dbReference type="EMBL" id="WKKF01000002">
    <property type="protein sequence ID" value="MRX54762.1"/>
    <property type="molecule type" value="Genomic_DNA"/>
</dbReference>
<evidence type="ECO:0000313" key="9">
    <source>
        <dbReference type="EMBL" id="MRX54762.1"/>
    </source>
</evidence>
<dbReference type="PANTHER" id="PTHR34584:SF1">
    <property type="entry name" value="NA(+)_H(+) ANTIPORTER SUBUNIT E1"/>
    <property type="match status" value="1"/>
</dbReference>
<dbReference type="PANTHER" id="PTHR34584">
    <property type="entry name" value="NA(+)/H(+) ANTIPORTER SUBUNIT E1"/>
    <property type="match status" value="1"/>
</dbReference>
<keyword evidence="10" id="KW-1185">Reference proteome</keyword>
<dbReference type="NCBIfam" id="NF009292">
    <property type="entry name" value="PRK12651.1-3"/>
    <property type="match status" value="1"/>
</dbReference>
<comment type="similarity">
    <text evidence="2">Belongs to the CPA3 antiporters (TC 2.A.63) subunit E family.</text>
</comment>
<dbReference type="PIRSF" id="PIRSF019239">
    <property type="entry name" value="MrpE"/>
    <property type="match status" value="1"/>
</dbReference>
<evidence type="ECO:0000256" key="1">
    <source>
        <dbReference type="ARBA" id="ARBA00004651"/>
    </source>
</evidence>
<dbReference type="GO" id="GO:0015297">
    <property type="term" value="F:antiporter activity"/>
    <property type="evidence" value="ECO:0007669"/>
    <property type="project" value="UniProtKB-KW"/>
</dbReference>
<evidence type="ECO:0000256" key="7">
    <source>
        <dbReference type="ARBA" id="ARBA00023136"/>
    </source>
</evidence>
<dbReference type="Pfam" id="PF01899">
    <property type="entry name" value="MNHE"/>
    <property type="match status" value="1"/>
</dbReference>
<evidence type="ECO:0000256" key="8">
    <source>
        <dbReference type="SAM" id="Phobius"/>
    </source>
</evidence>
<dbReference type="GO" id="GO:0008324">
    <property type="term" value="F:monoatomic cation transmembrane transporter activity"/>
    <property type="evidence" value="ECO:0007669"/>
    <property type="project" value="InterPro"/>
</dbReference>
<evidence type="ECO:0000256" key="4">
    <source>
        <dbReference type="ARBA" id="ARBA00022475"/>
    </source>
</evidence>
<gene>
    <name evidence="9" type="ORF">GJU41_12335</name>
</gene>
<feature type="transmembrane region" description="Helical" evidence="8">
    <location>
        <begin position="27"/>
        <end position="45"/>
    </location>
</feature>
<evidence type="ECO:0000256" key="2">
    <source>
        <dbReference type="ARBA" id="ARBA00006228"/>
    </source>
</evidence>
<keyword evidence="6 8" id="KW-1133">Transmembrane helix</keyword>